<keyword evidence="7" id="KW-0347">Helicase</keyword>
<dbReference type="AlphaFoldDB" id="A0ABD1FB74"/>
<comment type="catalytic activity">
    <reaction evidence="10">
        <text>ATP + H2O = ADP + phosphate + H(+)</text>
        <dbReference type="Rhea" id="RHEA:13065"/>
        <dbReference type="ChEBI" id="CHEBI:15377"/>
        <dbReference type="ChEBI" id="CHEBI:15378"/>
        <dbReference type="ChEBI" id="CHEBI:30616"/>
        <dbReference type="ChEBI" id="CHEBI:43474"/>
        <dbReference type="ChEBI" id="CHEBI:456216"/>
        <dbReference type="EC" id="3.6.4.13"/>
    </reaction>
</comment>
<dbReference type="GO" id="GO:0031047">
    <property type="term" value="P:regulatory ncRNA-mediated gene silencing"/>
    <property type="evidence" value="ECO:0007669"/>
    <property type="project" value="UniProtKB-KW"/>
</dbReference>
<evidence type="ECO:0000313" key="15">
    <source>
        <dbReference type="EMBL" id="KAL1516540.1"/>
    </source>
</evidence>
<dbReference type="GO" id="GO:0005737">
    <property type="term" value="C:cytoplasm"/>
    <property type="evidence" value="ECO:0007669"/>
    <property type="project" value="UniProtKB-SubCell"/>
</dbReference>
<dbReference type="PANTHER" id="PTHR45418:SF1">
    <property type="entry name" value="CANCER_TESTIS ANTIGEN 55"/>
    <property type="match status" value="1"/>
</dbReference>
<dbReference type="Pfam" id="PF21634">
    <property type="entry name" value="MOV-10_beta-barrel"/>
    <property type="match status" value="1"/>
</dbReference>
<dbReference type="Proteomes" id="UP001566132">
    <property type="component" value="Unassembled WGS sequence"/>
</dbReference>
<dbReference type="GO" id="GO:0005524">
    <property type="term" value="F:ATP binding"/>
    <property type="evidence" value="ECO:0007669"/>
    <property type="project" value="UniProtKB-KW"/>
</dbReference>
<evidence type="ECO:0000313" key="16">
    <source>
        <dbReference type="Proteomes" id="UP001566132"/>
    </source>
</evidence>
<dbReference type="Gene3D" id="3.40.50.300">
    <property type="entry name" value="P-loop containing nucleotide triphosphate hydrolases"/>
    <property type="match status" value="2"/>
</dbReference>
<keyword evidence="6" id="KW-0378">Hydrolase</keyword>
<gene>
    <name evidence="15" type="ORF">ABEB36_000447</name>
</gene>
<dbReference type="EC" id="3.6.4.13" evidence="3"/>
<dbReference type="Pfam" id="PF13086">
    <property type="entry name" value="AAA_11"/>
    <property type="match status" value="2"/>
</dbReference>
<dbReference type="PANTHER" id="PTHR45418">
    <property type="entry name" value="CANCER/TESTIS ANTIGEN 55"/>
    <property type="match status" value="1"/>
</dbReference>
<dbReference type="InterPro" id="IPR027417">
    <property type="entry name" value="P-loop_NTPase"/>
</dbReference>
<comment type="caution">
    <text evidence="15">The sequence shown here is derived from an EMBL/GenBank/DDBJ whole genome shotgun (WGS) entry which is preliminary data.</text>
</comment>
<evidence type="ECO:0000259" key="14">
    <source>
        <dbReference type="Pfam" id="PF21635"/>
    </source>
</evidence>
<dbReference type="InterPro" id="IPR041677">
    <property type="entry name" value="DNA2/NAM7_AAA_11"/>
</dbReference>
<feature type="domain" description="Helicase MOV-10 helical" evidence="14">
    <location>
        <begin position="411"/>
        <end position="467"/>
    </location>
</feature>
<proteinExistence type="inferred from homology"/>
<feature type="domain" description="DNA2/NAM7 helicase helicase" evidence="11">
    <location>
        <begin position="608"/>
        <end position="683"/>
    </location>
</feature>
<comment type="subcellular location">
    <subcellularLocation>
        <location evidence="1">Cytoplasm</location>
    </subcellularLocation>
</comment>
<evidence type="ECO:0000256" key="5">
    <source>
        <dbReference type="ARBA" id="ARBA00022741"/>
    </source>
</evidence>
<dbReference type="InterPro" id="IPR047187">
    <property type="entry name" value="SF1_C_Upf1"/>
</dbReference>
<dbReference type="Pfam" id="PF21635">
    <property type="entry name" value="Mov-10_helical"/>
    <property type="match status" value="1"/>
</dbReference>
<name>A0ABD1FB74_HYPHA</name>
<keyword evidence="8" id="KW-0067">ATP-binding</keyword>
<evidence type="ECO:0000256" key="6">
    <source>
        <dbReference type="ARBA" id="ARBA00022801"/>
    </source>
</evidence>
<keyword evidence="16" id="KW-1185">Reference proteome</keyword>
<accession>A0ABD1FB74</accession>
<dbReference type="Pfam" id="PF13087">
    <property type="entry name" value="AAA_12"/>
    <property type="match status" value="1"/>
</dbReference>
<dbReference type="InterPro" id="IPR049079">
    <property type="entry name" value="Mov-10_helical"/>
</dbReference>
<evidence type="ECO:0000256" key="1">
    <source>
        <dbReference type="ARBA" id="ARBA00004496"/>
    </source>
</evidence>
<dbReference type="CDD" id="cd18078">
    <property type="entry name" value="DEXXQc_Mov10L1"/>
    <property type="match status" value="1"/>
</dbReference>
<sequence length="1064" mass="120694">MFNYLKSLFVSNTPSFEDIVSTLTEDLADLTEDKPNENCEDDHYNFSTKIGTITNKNDSGYFINHLYHFIPEESDTFEIGNKVSYQKLVTEGQITIYNVTALDDEWGSVTERHSYATTRVMVCQVTKRDKRLLYLTPGDIKVNLDKVSIEFIPYEGDWLECHVKCEVNERALDLSGEVFEVDKITPLRNHIESGKITQWNGEVGRINQNVFVDSSVLSCGYIPLVGDKVVVEVIESDQNECCWRALKVLPETIGNKMIETKTRIESKHCGLEISDCEVIFDELNENKQVVITLTNLSTEDVFELLSVEAITKGIVPESLKPQSLSPSEKLQVNLACTATTKGLSNEFLQFHFNSFSIGKFIRFSVGLLLTNQEFRQQKPSINYSNCHTGDKDVIRGQRRNATRFSAIRIPEYPLPQKLLNLVIKYGNDWNDPNLIEELKVTKRSLFNDLTSMNYEEKFHTLLHLEEIVNLIHIRQYDQDRACFIQNKEFLMLEIENLAERRPSIVIGDKIMAGDPLGLLKQEYEGNVYKIGAKHIYLKFSSLFHEMYKGEDYSVRVIPGRSSYKRQHHAIFLAARNLGKEWLFPTRILEKSPQSEVDPTNMQWYNNSLNQKQKDAVLNVIKAISRPLPYIIFGPPGTGKTVTIIESVLQILKLVPKCRILVSAPSNSAADLLALRLIDSEVLKPGQLVRLVGLNYALSENIPIKLVPYCATGSLAKEGTQDENNLWGNGMVFDCSRTVLGRHRVTVATCSSSGILHLMGFPRGHFTHIFIDEAGQVAEPELMIPASFLDRYNGQIVLAGDPMQLGPVSMCKVAGDCGLSESFLERLLNRFPYVRDIRGFPDSEGYDPRLVTKLLYNYRSLSLLLKLFSQMFYHNELIPTINDETSKEIELLKSLKSIMPVAKTGPASPIIFHGVDGDNYQTADSPSWYNPQEVAQVFYYVNGLVKAGLKADQIGIITPYNKQSKEIRRILQEAEFDLPRIGTVEDFQGQEFDVIILSTVRSSKDYLSYDLRHSLGFVANPKRLNVAISRPKCLLIIIGNPALLSQDTYWRTVIDYCVNYGIYTH</sequence>
<dbReference type="InterPro" id="IPR041679">
    <property type="entry name" value="DNA2/NAM7-like_C"/>
</dbReference>
<protein>
    <recommendedName>
        <fullName evidence="3">RNA helicase</fullName>
        <ecNumber evidence="3">3.6.4.13</ecNumber>
    </recommendedName>
</protein>
<dbReference type="GO" id="GO:0016787">
    <property type="term" value="F:hydrolase activity"/>
    <property type="evidence" value="ECO:0007669"/>
    <property type="project" value="UniProtKB-KW"/>
</dbReference>
<evidence type="ECO:0000259" key="11">
    <source>
        <dbReference type="Pfam" id="PF13086"/>
    </source>
</evidence>
<evidence type="ECO:0000256" key="8">
    <source>
        <dbReference type="ARBA" id="ARBA00022840"/>
    </source>
</evidence>
<feature type="domain" description="Helicase MOV-10-like beta-barrel" evidence="13">
    <location>
        <begin position="476"/>
        <end position="554"/>
    </location>
</feature>
<evidence type="ECO:0000256" key="3">
    <source>
        <dbReference type="ARBA" id="ARBA00012552"/>
    </source>
</evidence>
<evidence type="ECO:0000259" key="13">
    <source>
        <dbReference type="Pfam" id="PF21634"/>
    </source>
</evidence>
<comment type="similarity">
    <text evidence="2">Belongs to the DNA2/NAM7 helicase family. SDE3 subfamily.</text>
</comment>
<evidence type="ECO:0000256" key="7">
    <source>
        <dbReference type="ARBA" id="ARBA00022806"/>
    </source>
</evidence>
<keyword evidence="9" id="KW-0943">RNA-mediated gene silencing</keyword>
<keyword evidence="4" id="KW-0963">Cytoplasm</keyword>
<feature type="domain" description="DNA2/NAM7 helicase-like C-terminal" evidence="12">
    <location>
        <begin position="847"/>
        <end position="1040"/>
    </location>
</feature>
<reference evidence="15 16" key="1">
    <citation type="submission" date="2024-05" db="EMBL/GenBank/DDBJ databases">
        <title>Genetic variation in Jamaican populations of the coffee berry borer (Hypothenemus hampei).</title>
        <authorList>
            <person name="Errbii M."/>
            <person name="Myrie A."/>
        </authorList>
    </citation>
    <scope>NUCLEOTIDE SEQUENCE [LARGE SCALE GENOMIC DNA]</scope>
    <source>
        <strain evidence="15">JA-Hopewell-2020-01-JO</strain>
        <tissue evidence="15">Whole body</tissue>
    </source>
</reference>
<keyword evidence="5" id="KW-0547">Nucleotide-binding</keyword>
<evidence type="ECO:0000256" key="9">
    <source>
        <dbReference type="ARBA" id="ARBA00023158"/>
    </source>
</evidence>
<dbReference type="InterPro" id="IPR049080">
    <property type="entry name" value="MOV-10-like_beta-barrel"/>
</dbReference>
<dbReference type="GO" id="GO:0003724">
    <property type="term" value="F:RNA helicase activity"/>
    <property type="evidence" value="ECO:0007669"/>
    <property type="project" value="UniProtKB-EC"/>
</dbReference>
<evidence type="ECO:0000256" key="2">
    <source>
        <dbReference type="ARBA" id="ARBA00005601"/>
    </source>
</evidence>
<dbReference type="SUPFAM" id="SSF52540">
    <property type="entry name" value="P-loop containing nucleoside triphosphate hydrolases"/>
    <property type="match status" value="1"/>
</dbReference>
<evidence type="ECO:0000256" key="4">
    <source>
        <dbReference type="ARBA" id="ARBA00022490"/>
    </source>
</evidence>
<evidence type="ECO:0000256" key="10">
    <source>
        <dbReference type="ARBA" id="ARBA00047984"/>
    </source>
</evidence>
<organism evidence="15 16">
    <name type="scientific">Hypothenemus hampei</name>
    <name type="common">Coffee berry borer</name>
    <dbReference type="NCBI Taxonomy" id="57062"/>
    <lineage>
        <taxon>Eukaryota</taxon>
        <taxon>Metazoa</taxon>
        <taxon>Ecdysozoa</taxon>
        <taxon>Arthropoda</taxon>
        <taxon>Hexapoda</taxon>
        <taxon>Insecta</taxon>
        <taxon>Pterygota</taxon>
        <taxon>Neoptera</taxon>
        <taxon>Endopterygota</taxon>
        <taxon>Coleoptera</taxon>
        <taxon>Polyphaga</taxon>
        <taxon>Cucujiformia</taxon>
        <taxon>Curculionidae</taxon>
        <taxon>Scolytinae</taxon>
        <taxon>Hypothenemus</taxon>
    </lineage>
</organism>
<evidence type="ECO:0000259" key="12">
    <source>
        <dbReference type="Pfam" id="PF13087"/>
    </source>
</evidence>
<dbReference type="CDD" id="cd18808">
    <property type="entry name" value="SF1_C_Upf1"/>
    <property type="match status" value="1"/>
</dbReference>
<feature type="domain" description="DNA2/NAM7 helicase helicase" evidence="11">
    <location>
        <begin position="736"/>
        <end position="808"/>
    </location>
</feature>
<dbReference type="EMBL" id="JBDJPC010000001">
    <property type="protein sequence ID" value="KAL1516540.1"/>
    <property type="molecule type" value="Genomic_DNA"/>
</dbReference>